<evidence type="ECO:0000256" key="4">
    <source>
        <dbReference type="ARBA" id="ARBA00022989"/>
    </source>
</evidence>
<evidence type="ECO:0000313" key="9">
    <source>
        <dbReference type="EMBL" id="KAF7312376.1"/>
    </source>
</evidence>
<dbReference type="GO" id="GO:0008195">
    <property type="term" value="F:phosphatidate phosphatase activity"/>
    <property type="evidence" value="ECO:0007669"/>
    <property type="project" value="TreeGrafter"/>
</dbReference>
<reference evidence="9" key="1">
    <citation type="submission" date="2020-05" db="EMBL/GenBank/DDBJ databases">
        <title>Mycena genomes resolve the evolution of fungal bioluminescence.</title>
        <authorList>
            <person name="Tsai I.J."/>
        </authorList>
    </citation>
    <scope>NUCLEOTIDE SEQUENCE</scope>
    <source>
        <strain evidence="9">171206Taipei</strain>
    </source>
</reference>
<dbReference type="OrthoDB" id="8907274at2759"/>
<gene>
    <name evidence="9" type="ORF">MIND_00250900</name>
</gene>
<proteinExistence type="inferred from homology"/>
<dbReference type="Pfam" id="PF01569">
    <property type="entry name" value="PAP2"/>
    <property type="match status" value="1"/>
</dbReference>
<evidence type="ECO:0000256" key="2">
    <source>
        <dbReference type="ARBA" id="ARBA00008816"/>
    </source>
</evidence>
<feature type="transmembrane region" description="Helical" evidence="7">
    <location>
        <begin position="97"/>
        <end position="117"/>
    </location>
</feature>
<keyword evidence="5 7" id="KW-0472">Membrane</keyword>
<keyword evidence="4 7" id="KW-1133">Transmembrane helix</keyword>
<keyword evidence="3 7" id="KW-0812">Transmembrane</keyword>
<comment type="caution">
    <text evidence="9">The sequence shown here is derived from an EMBL/GenBank/DDBJ whole genome shotgun (WGS) entry which is preliminary data.</text>
</comment>
<organism evidence="9 10">
    <name type="scientific">Mycena indigotica</name>
    <dbReference type="NCBI Taxonomy" id="2126181"/>
    <lineage>
        <taxon>Eukaryota</taxon>
        <taxon>Fungi</taxon>
        <taxon>Dikarya</taxon>
        <taxon>Basidiomycota</taxon>
        <taxon>Agaricomycotina</taxon>
        <taxon>Agaricomycetes</taxon>
        <taxon>Agaricomycetidae</taxon>
        <taxon>Agaricales</taxon>
        <taxon>Marasmiineae</taxon>
        <taxon>Mycenaceae</taxon>
        <taxon>Mycena</taxon>
    </lineage>
</organism>
<evidence type="ECO:0000256" key="7">
    <source>
        <dbReference type="SAM" id="Phobius"/>
    </source>
</evidence>
<protein>
    <submittedName>
        <fullName evidence="9">Diacylglycerol pyrophosphate phosphatase 1 Short-DGPP phosphatase</fullName>
    </submittedName>
</protein>
<dbReference type="GO" id="GO:0016020">
    <property type="term" value="C:membrane"/>
    <property type="evidence" value="ECO:0007669"/>
    <property type="project" value="UniProtKB-SubCell"/>
</dbReference>
<evidence type="ECO:0000259" key="8">
    <source>
        <dbReference type="Pfam" id="PF01569"/>
    </source>
</evidence>
<dbReference type="AlphaFoldDB" id="A0A8H6WDD3"/>
<evidence type="ECO:0000256" key="3">
    <source>
        <dbReference type="ARBA" id="ARBA00022692"/>
    </source>
</evidence>
<feature type="transmembrane region" description="Helical" evidence="7">
    <location>
        <begin position="66"/>
        <end position="85"/>
    </location>
</feature>
<dbReference type="RefSeq" id="XP_037224484.1">
    <property type="nucleotide sequence ID" value="XM_037359389.1"/>
</dbReference>
<feature type="transmembrane region" description="Helical" evidence="7">
    <location>
        <begin position="12"/>
        <end position="36"/>
    </location>
</feature>
<dbReference type="PANTHER" id="PTHR10165:SF35">
    <property type="entry name" value="RE23632P"/>
    <property type="match status" value="1"/>
</dbReference>
<name>A0A8H6WDD3_9AGAR</name>
<dbReference type="GO" id="GO:0046839">
    <property type="term" value="P:phospholipid dephosphorylation"/>
    <property type="evidence" value="ECO:0007669"/>
    <property type="project" value="TreeGrafter"/>
</dbReference>
<dbReference type="GeneID" id="59341905"/>
<comment type="similarity">
    <text evidence="2">Belongs to the PA-phosphatase related phosphoesterase family.</text>
</comment>
<comment type="subcellular location">
    <subcellularLocation>
        <location evidence="1">Membrane</location>
        <topology evidence="1">Multi-pass membrane protein</topology>
    </subcellularLocation>
</comment>
<dbReference type="Proteomes" id="UP000636479">
    <property type="component" value="Unassembled WGS sequence"/>
</dbReference>
<dbReference type="SUPFAM" id="SSF48317">
    <property type="entry name" value="Acid phosphatase/Vanadium-dependent haloperoxidase"/>
    <property type="match status" value="1"/>
</dbReference>
<sequence length="354" mass="39618">MPPRNAFLARSLRIIQSYGVDWALAVLIALFSNFYLDRFQNIPDFDLTDTSIQYSFVAKEVFPNQTLAYILGFCFIMVVISNLILSRNMWDLHHALLGLTVAFSFTGTFVEIVRITVGRPRPGTHSKLIAFFTRRPQTSSLVVIPSQTLRMVISMDWRMLLLCAKRRLQSTSLKMGCGASLADTHVYLRLASATSAYTGLANCSFSTKEASLPSIGSFFSPLMLSIWICITRVTDHRHHFEDVTLGFFSGLIPTYVFYRQFYPPLEDPNSHLPYPPRSSSGRRTWTQPTTWFSSSADVDDGPTPLLPTNRGTDTRASVSNIGHVEAELEAGGLVTTPFNPEPSRTPSEPPLRGY</sequence>
<dbReference type="InterPro" id="IPR043216">
    <property type="entry name" value="PAP-like"/>
</dbReference>
<dbReference type="PANTHER" id="PTHR10165">
    <property type="entry name" value="LIPID PHOSPHATE PHOSPHATASE"/>
    <property type="match status" value="1"/>
</dbReference>
<dbReference type="EMBL" id="JACAZF010000002">
    <property type="protein sequence ID" value="KAF7312376.1"/>
    <property type="molecule type" value="Genomic_DNA"/>
</dbReference>
<evidence type="ECO:0000256" key="6">
    <source>
        <dbReference type="SAM" id="MobiDB-lite"/>
    </source>
</evidence>
<dbReference type="Gene3D" id="1.20.144.10">
    <property type="entry name" value="Phosphatidic acid phosphatase type 2/haloperoxidase"/>
    <property type="match status" value="1"/>
</dbReference>
<feature type="region of interest" description="Disordered" evidence="6">
    <location>
        <begin position="329"/>
        <end position="354"/>
    </location>
</feature>
<dbReference type="GO" id="GO:0006644">
    <property type="term" value="P:phospholipid metabolic process"/>
    <property type="evidence" value="ECO:0007669"/>
    <property type="project" value="InterPro"/>
</dbReference>
<feature type="region of interest" description="Disordered" evidence="6">
    <location>
        <begin position="291"/>
        <end position="315"/>
    </location>
</feature>
<feature type="domain" description="Phosphatidic acid phosphatase type 2/haloperoxidase" evidence="8">
    <location>
        <begin position="96"/>
        <end position="261"/>
    </location>
</feature>
<dbReference type="InterPro" id="IPR036938">
    <property type="entry name" value="PAP2/HPO_sf"/>
</dbReference>
<evidence type="ECO:0000313" key="10">
    <source>
        <dbReference type="Proteomes" id="UP000636479"/>
    </source>
</evidence>
<feature type="compositionally biased region" description="Polar residues" evidence="6">
    <location>
        <begin position="336"/>
        <end position="346"/>
    </location>
</feature>
<keyword evidence="10" id="KW-1185">Reference proteome</keyword>
<evidence type="ECO:0000256" key="5">
    <source>
        <dbReference type="ARBA" id="ARBA00023136"/>
    </source>
</evidence>
<dbReference type="InterPro" id="IPR000326">
    <property type="entry name" value="PAP2/HPO"/>
</dbReference>
<accession>A0A8H6WDD3</accession>
<evidence type="ECO:0000256" key="1">
    <source>
        <dbReference type="ARBA" id="ARBA00004141"/>
    </source>
</evidence>